<dbReference type="SUPFAM" id="SSF50370">
    <property type="entry name" value="Ricin B-like lectins"/>
    <property type="match status" value="2"/>
</dbReference>
<comment type="catalytic activity">
    <reaction evidence="4">
        <text>Endohydrolysis of the N-glycosidic bond at one specific adenosine on the 28S rRNA.</text>
        <dbReference type="EC" id="3.2.2.22"/>
    </reaction>
</comment>
<keyword evidence="2" id="KW-1015">Disulfide bond</keyword>
<dbReference type="PRINTS" id="PR00396">
    <property type="entry name" value="SHIGARICIN"/>
</dbReference>
<dbReference type="Pfam" id="PF00652">
    <property type="entry name" value="Ricin_B_lectin"/>
    <property type="match status" value="2"/>
</dbReference>
<sequence>MYFHKNFLALCEMKVSVHQQKMKVWVVLAALACWISTVEPQCFKAVTEKEHKRAVYKVRFTTKGATRNSYLMFMKDLYNALKVRANITGDIPVLPPPSAQPTDPEQYLLVELSNGYQNVTLALNISNVYILGYRPGGSGSSYFFSDVPIDARNVFFPNTHRESLPFTGRYGALEAAAGVSDRRKIPLGIDKLRQHIDNMNYIQPSSSGGPIARALIVCIQMVSEAVRLRNIEKEILEVAEPRADGTYGVFCPDGLLMKYENNWGRISSAIQSATNGIFTTPIRLEYDRQTLVLNTTRQVLFIIAIMPLKCRDRGANLELLHMPASISSYEFSSLLPIAMRSIGLEDNDDDCERVLAPTSYIIGQNGLCVDVYQGSYHDGNKIILSECGQNQANQLWTLRTDDNTIRSGGKCLTTYGYSSGSYVMIYDCDTAVSDVTKWKIRSDGSIRNPESGLVLTVSKDSSGMINLVLDNNFYGSRQAWYASNNSKPSVTTIVGYNGLCLLASGSQVWLQKCVGEDAEQWAIYPDETIRPQKNRDGCLKYANAGGDLVTVGTCDGWIEERWRFQSDGTILHVVTEQVMDVKDTGATLPEITVNYYSDQRLSQIWFQVPM</sequence>
<dbReference type="GO" id="GO:0090729">
    <property type="term" value="F:toxin activity"/>
    <property type="evidence" value="ECO:0007669"/>
    <property type="project" value="UniProtKB-KW"/>
</dbReference>
<dbReference type="EC" id="3.2.2.22" evidence="4"/>
<dbReference type="GO" id="GO:0030598">
    <property type="term" value="F:rRNA N-glycosylase activity"/>
    <property type="evidence" value="ECO:0007669"/>
    <property type="project" value="UniProtKB-EC"/>
</dbReference>
<dbReference type="KEGG" id="dzi:111292532"/>
<dbReference type="InterPro" id="IPR000772">
    <property type="entry name" value="Ricin_B_lectin"/>
</dbReference>
<evidence type="ECO:0000256" key="3">
    <source>
        <dbReference type="ARBA" id="ARBA00023180"/>
    </source>
</evidence>
<protein>
    <recommendedName>
        <fullName evidence="4">Ribosome-inactivating protein</fullName>
    </recommendedName>
    <component>
        <recommendedName>
            <fullName evidence="4">Ribosome-inactivating protein chain A</fullName>
        </recommendedName>
        <alternativeName>
            <fullName evidence="4">rRNA N-glycosidase</fullName>
            <ecNumber evidence="4">3.2.2.22</ecNumber>
        </alternativeName>
    </component>
    <component>
        <recommendedName>
            <fullName evidence="4">Ribosome-inactivating protein chain B</fullName>
        </recommendedName>
    </component>
</protein>
<dbReference type="Pfam" id="PF00161">
    <property type="entry name" value="RIP"/>
    <property type="match status" value="1"/>
</dbReference>
<gene>
    <name evidence="7" type="primary">LOC111292532</name>
</gene>
<dbReference type="AlphaFoldDB" id="A0A6P5YJI1"/>
<feature type="domain" description="Ricin B lectin" evidence="5">
    <location>
        <begin position="487"/>
        <end position="608"/>
    </location>
</feature>
<name>A0A6P5YJI1_DURZI</name>
<dbReference type="InterPro" id="IPR035992">
    <property type="entry name" value="Ricin_B-like_lectins"/>
</dbReference>
<dbReference type="InterPro" id="IPR001574">
    <property type="entry name" value="Ribosome_inactivat_prot"/>
</dbReference>
<keyword evidence="4" id="KW-0652">Protein synthesis inhibitor</keyword>
<organism evidence="6 7">
    <name type="scientific">Durio zibethinus</name>
    <name type="common">Durian</name>
    <dbReference type="NCBI Taxonomy" id="66656"/>
    <lineage>
        <taxon>Eukaryota</taxon>
        <taxon>Viridiplantae</taxon>
        <taxon>Streptophyta</taxon>
        <taxon>Embryophyta</taxon>
        <taxon>Tracheophyta</taxon>
        <taxon>Spermatophyta</taxon>
        <taxon>Magnoliopsida</taxon>
        <taxon>eudicotyledons</taxon>
        <taxon>Gunneridae</taxon>
        <taxon>Pentapetalae</taxon>
        <taxon>rosids</taxon>
        <taxon>malvids</taxon>
        <taxon>Malvales</taxon>
        <taxon>Malvaceae</taxon>
        <taxon>Helicteroideae</taxon>
        <taxon>Durio</taxon>
    </lineage>
</organism>
<dbReference type="Gene3D" id="4.10.470.10">
    <property type="entry name" value="Ricin (A Subunit), domain 2"/>
    <property type="match status" value="1"/>
</dbReference>
<dbReference type="PROSITE" id="PS50231">
    <property type="entry name" value="RICIN_B_LECTIN"/>
    <property type="match status" value="2"/>
</dbReference>
<accession>A0A6P5YJI1</accession>
<evidence type="ECO:0000313" key="7">
    <source>
        <dbReference type="RefSeq" id="XP_022740694.1"/>
    </source>
</evidence>
<dbReference type="GeneID" id="111292532"/>
<reference evidence="7" key="1">
    <citation type="submission" date="2025-08" db="UniProtKB">
        <authorList>
            <consortium name="RefSeq"/>
        </authorList>
    </citation>
    <scope>IDENTIFICATION</scope>
    <source>
        <tissue evidence="7">Fruit stalk</tissue>
    </source>
</reference>
<evidence type="ECO:0000313" key="6">
    <source>
        <dbReference type="Proteomes" id="UP000515121"/>
    </source>
</evidence>
<dbReference type="PANTHER" id="PTHR33453">
    <property type="match status" value="1"/>
</dbReference>
<dbReference type="CDD" id="cd23444">
    <property type="entry name" value="beta-trefoil_Ricin_RIPs_II_rpt2"/>
    <property type="match status" value="1"/>
</dbReference>
<evidence type="ECO:0000256" key="4">
    <source>
        <dbReference type="RuleBase" id="RU004915"/>
    </source>
</evidence>
<comment type="similarity">
    <text evidence="4">Belongs to the ribosome-inactivating protein family.</text>
</comment>
<comment type="function">
    <text evidence="4">The A chain is responsible for inhibiting protein synthesis through the catalytic inactivation of 60S ribosomal subunits by removing adenine from position 4,324 of 28S rRNA. The B chain binds to cell receptors and probably facilitates the entry into the cell of the A chain; B chains are also responsible for cell agglutination (lectin activity).</text>
</comment>
<keyword evidence="4" id="KW-0611">Plant defense</keyword>
<feature type="domain" description="Ricin B lectin" evidence="5">
    <location>
        <begin position="356"/>
        <end position="483"/>
    </location>
</feature>
<dbReference type="SMART" id="SM00458">
    <property type="entry name" value="RICIN"/>
    <property type="match status" value="2"/>
</dbReference>
<dbReference type="CDD" id="cd23443">
    <property type="entry name" value="beta-trefoil_Ricin_RIPs_II_rpt1"/>
    <property type="match status" value="1"/>
</dbReference>
<dbReference type="SUPFAM" id="SSF56371">
    <property type="entry name" value="Ribosome inactivating proteins (RIP)"/>
    <property type="match status" value="1"/>
</dbReference>
<dbReference type="Proteomes" id="UP000515121">
    <property type="component" value="Unplaced"/>
</dbReference>
<dbReference type="PANTHER" id="PTHR33453:SF34">
    <property type="entry name" value="RIBOSOME-INACTIVATING PROTEIN"/>
    <property type="match status" value="1"/>
</dbReference>
<dbReference type="OrthoDB" id="1642280at2759"/>
<comment type="similarity">
    <text evidence="1">In the N-terminal section; belongs to the ribosome-inactivating protein family. Type 2 RIP subfamily.</text>
</comment>
<dbReference type="InterPro" id="IPR036041">
    <property type="entry name" value="Ribosome-inact_prot_sf"/>
</dbReference>
<dbReference type="RefSeq" id="XP_022740694.1">
    <property type="nucleotide sequence ID" value="XM_022884959.1"/>
</dbReference>
<dbReference type="InterPro" id="IPR016138">
    <property type="entry name" value="Ribosome_inactivat_prot_sub1"/>
</dbReference>
<dbReference type="InterPro" id="IPR016139">
    <property type="entry name" value="Ribosome_inactivat_prot_sub2"/>
</dbReference>
<keyword evidence="3" id="KW-0325">Glycoprotein</keyword>
<dbReference type="GO" id="GO:0006952">
    <property type="term" value="P:defense response"/>
    <property type="evidence" value="ECO:0007669"/>
    <property type="project" value="UniProtKB-KW"/>
</dbReference>
<keyword evidence="4" id="KW-0378">Hydrolase</keyword>
<dbReference type="InterPro" id="IPR017989">
    <property type="entry name" value="Ribosome_inactivat_1/2"/>
</dbReference>
<dbReference type="Gene3D" id="2.80.10.50">
    <property type="match status" value="2"/>
</dbReference>
<dbReference type="Gene3D" id="3.40.420.10">
    <property type="entry name" value="Ricin (A subunit), domain 1"/>
    <property type="match status" value="1"/>
</dbReference>
<evidence type="ECO:0000259" key="5">
    <source>
        <dbReference type="SMART" id="SM00458"/>
    </source>
</evidence>
<comment type="subunit">
    <text evidence="4">Might form dimers or tetramers of disulfide-linked A and B chains.</text>
</comment>
<evidence type="ECO:0000256" key="1">
    <source>
        <dbReference type="ARBA" id="ARBA00010414"/>
    </source>
</evidence>
<proteinExistence type="inferred from homology"/>
<keyword evidence="6" id="KW-1185">Reference proteome</keyword>
<dbReference type="GO" id="GO:0017148">
    <property type="term" value="P:negative regulation of translation"/>
    <property type="evidence" value="ECO:0007669"/>
    <property type="project" value="UniProtKB-KW"/>
</dbReference>
<evidence type="ECO:0000256" key="2">
    <source>
        <dbReference type="ARBA" id="ARBA00023157"/>
    </source>
</evidence>
<keyword evidence="4" id="KW-0800">Toxin</keyword>